<feature type="domain" description="WIBG Mago-binding" evidence="2">
    <location>
        <begin position="22"/>
        <end position="48"/>
    </location>
</feature>
<evidence type="ECO:0000259" key="2">
    <source>
        <dbReference type="SMART" id="SM01273"/>
    </source>
</evidence>
<dbReference type="InterPro" id="IPR039333">
    <property type="entry name" value="PYM1"/>
</dbReference>
<reference evidence="3 4" key="1">
    <citation type="submission" date="2015-04" db="EMBL/GenBank/DDBJ databases">
        <title>Complete genome sequence of Schizopora paradoxa KUC8140, a cosmopolitan wood degrader in East Asia.</title>
        <authorList>
            <consortium name="DOE Joint Genome Institute"/>
            <person name="Min B."/>
            <person name="Park H."/>
            <person name="Jang Y."/>
            <person name="Kim J.-J."/>
            <person name="Kim K.H."/>
            <person name="Pangilinan J."/>
            <person name="Lipzen A."/>
            <person name="Riley R."/>
            <person name="Grigoriev I.V."/>
            <person name="Spatafora J.W."/>
            <person name="Choi I.-G."/>
        </authorList>
    </citation>
    <scope>NUCLEOTIDE SEQUENCE [LARGE SCALE GENOMIC DNA]</scope>
    <source>
        <strain evidence="3 4">KUC8140</strain>
    </source>
</reference>
<feature type="compositionally biased region" description="Basic and acidic residues" evidence="1">
    <location>
        <begin position="1"/>
        <end position="10"/>
    </location>
</feature>
<dbReference type="OrthoDB" id="21625at2759"/>
<name>A0A0H2SGW1_9AGAM</name>
<dbReference type="PANTHER" id="PTHR22959:SF0">
    <property type="entry name" value="PARTNER OF Y14 AND MAGO"/>
    <property type="match status" value="1"/>
</dbReference>
<evidence type="ECO:0000313" key="3">
    <source>
        <dbReference type="EMBL" id="KLO16341.1"/>
    </source>
</evidence>
<feature type="region of interest" description="Disordered" evidence="1">
    <location>
        <begin position="1"/>
        <end position="193"/>
    </location>
</feature>
<dbReference type="Proteomes" id="UP000053477">
    <property type="component" value="Unassembled WGS sequence"/>
</dbReference>
<dbReference type="Pfam" id="PF09282">
    <property type="entry name" value="Mago-bind"/>
    <property type="match status" value="1"/>
</dbReference>
<keyword evidence="4" id="KW-1185">Reference proteome</keyword>
<protein>
    <recommendedName>
        <fullName evidence="2">WIBG Mago-binding domain-containing protein</fullName>
    </recommendedName>
</protein>
<dbReference type="AlphaFoldDB" id="A0A0H2SGW1"/>
<organism evidence="3 4">
    <name type="scientific">Schizopora paradoxa</name>
    <dbReference type="NCBI Taxonomy" id="27342"/>
    <lineage>
        <taxon>Eukaryota</taxon>
        <taxon>Fungi</taxon>
        <taxon>Dikarya</taxon>
        <taxon>Basidiomycota</taxon>
        <taxon>Agaricomycotina</taxon>
        <taxon>Agaricomycetes</taxon>
        <taxon>Hymenochaetales</taxon>
        <taxon>Schizoporaceae</taxon>
        <taxon>Schizopora</taxon>
    </lineage>
</organism>
<dbReference type="PANTHER" id="PTHR22959">
    <property type="entry name" value="PYM PROTEIN"/>
    <property type="match status" value="1"/>
</dbReference>
<dbReference type="InterPro" id="IPR036348">
    <property type="entry name" value="WIBG_N_sf"/>
</dbReference>
<feature type="compositionally biased region" description="Basic and acidic residues" evidence="1">
    <location>
        <begin position="139"/>
        <end position="148"/>
    </location>
</feature>
<accession>A0A0H2SGW1</accession>
<dbReference type="STRING" id="27342.A0A0H2SGW1"/>
<feature type="compositionally biased region" description="Basic and acidic residues" evidence="1">
    <location>
        <begin position="107"/>
        <end position="129"/>
    </location>
</feature>
<proteinExistence type="predicted"/>
<dbReference type="InParanoid" id="A0A0H2SGW1"/>
<dbReference type="InterPro" id="IPR015362">
    <property type="entry name" value="WIBG_mago-bd"/>
</dbReference>
<dbReference type="GO" id="GO:0005737">
    <property type="term" value="C:cytoplasm"/>
    <property type="evidence" value="ECO:0007669"/>
    <property type="project" value="TreeGrafter"/>
</dbReference>
<evidence type="ECO:0000256" key="1">
    <source>
        <dbReference type="SAM" id="MobiDB-lite"/>
    </source>
</evidence>
<dbReference type="EMBL" id="KQ085917">
    <property type="protein sequence ID" value="KLO16341.1"/>
    <property type="molecule type" value="Genomic_DNA"/>
</dbReference>
<sequence length="193" mass="20754">MSLPDMDPKKSVSGITIDPYTRERVIPESRRADGSLRQQRKVRPGYTPQEDVSLFRGSRQTVAAAQNRNAPGYLPPGAAPKVPGAGAGGDKPLSKAAAKNAKRRAKKQAEKEDAPIKDNWDSDSDGDKSGKKKVSSGNIDKENKKEILQESNDEEGSSTQESRKEVETAGPPKKAKDDDADLTAEVAKLNLGS</sequence>
<feature type="compositionally biased region" description="Polar residues" evidence="1">
    <location>
        <begin position="58"/>
        <end position="69"/>
    </location>
</feature>
<dbReference type="GO" id="GO:0003723">
    <property type="term" value="F:RNA binding"/>
    <property type="evidence" value="ECO:0007669"/>
    <property type="project" value="TreeGrafter"/>
</dbReference>
<dbReference type="GO" id="GO:1903259">
    <property type="term" value="P:exon-exon junction complex disassembly"/>
    <property type="evidence" value="ECO:0007669"/>
    <property type="project" value="InterPro"/>
</dbReference>
<dbReference type="GO" id="GO:0035145">
    <property type="term" value="C:exon-exon junction complex"/>
    <property type="evidence" value="ECO:0007669"/>
    <property type="project" value="TreeGrafter"/>
</dbReference>
<feature type="compositionally biased region" description="Basic and acidic residues" evidence="1">
    <location>
        <begin position="20"/>
        <end position="34"/>
    </location>
</feature>
<gene>
    <name evidence="3" type="ORF">SCHPADRAFT_823297</name>
</gene>
<dbReference type="SUPFAM" id="SSF101931">
    <property type="entry name" value="Pym (Within the bgcn gene intron protein, WIBG), N-terminal domain"/>
    <property type="match status" value="1"/>
</dbReference>
<dbReference type="SMART" id="SM01273">
    <property type="entry name" value="Mago-bind"/>
    <property type="match status" value="1"/>
</dbReference>
<evidence type="ECO:0000313" key="4">
    <source>
        <dbReference type="Proteomes" id="UP000053477"/>
    </source>
</evidence>